<evidence type="ECO:0000259" key="2">
    <source>
        <dbReference type="PROSITE" id="PS50296"/>
    </source>
</evidence>
<sequence length="450" mass="50377">MNMLGCDVNLIHSNSTNESFNNKGSGKQSFDSADILSNSRNRRLSHEEEDSTSVQSRRSRKHRSDPESSRNNKIVDNHFFNDREIKGVAIDNPSPPPLKTMSIENFPPPPSTTNGWARHGPVQLMHNVGPGNGQVPLMHNVGPGYGPVSSMHNVGPGHGPVPLMHNVWPGRGPLPLAPIYGPAYGPAQLRPNGWPGQCPAPLPLNVPYRPFNNLSSLYFRPPLQHPLPPIPPPRFDSWDSSSSDSSFSDSDDEAEGYFHVHLIPQAWGQCATIVRGFKPVHNLTAILNDLQFELRCQGYIYWDQYLGKVIKLYGNRITGVSNFLVLWKIRLVNLTANTLLLLQRLFSRLPLTALEMVPVRPKGYVSIVQSLKLGYKYSRILSDLRSEFSCDGFVVKDQYLGWVIKLLGDHVWNVSIFLHRVNNLLIVATNYASAHYNLFLNSSMLCCCKQ</sequence>
<evidence type="ECO:0000313" key="4">
    <source>
        <dbReference type="Proteomes" id="UP001367508"/>
    </source>
</evidence>
<dbReference type="AlphaFoldDB" id="A0AAN9JX74"/>
<name>A0AAN9JX74_CANGL</name>
<dbReference type="GO" id="GO:0003743">
    <property type="term" value="F:translation initiation factor activity"/>
    <property type="evidence" value="ECO:0007669"/>
    <property type="project" value="InterPro"/>
</dbReference>
<feature type="compositionally biased region" description="Low complexity" evidence="1">
    <location>
        <begin position="238"/>
        <end position="248"/>
    </location>
</feature>
<accession>A0AAN9JX74</accession>
<evidence type="ECO:0000313" key="3">
    <source>
        <dbReference type="EMBL" id="KAK7305587.1"/>
    </source>
</evidence>
<dbReference type="EMBL" id="JAYMYQ010000011">
    <property type="protein sequence ID" value="KAK7305587.1"/>
    <property type="molecule type" value="Genomic_DNA"/>
</dbReference>
<dbReference type="Proteomes" id="UP001367508">
    <property type="component" value="Unassembled WGS sequence"/>
</dbReference>
<organism evidence="3 4">
    <name type="scientific">Canavalia gladiata</name>
    <name type="common">Sword bean</name>
    <name type="synonym">Dolichos gladiatus</name>
    <dbReference type="NCBI Taxonomy" id="3824"/>
    <lineage>
        <taxon>Eukaryota</taxon>
        <taxon>Viridiplantae</taxon>
        <taxon>Streptophyta</taxon>
        <taxon>Embryophyta</taxon>
        <taxon>Tracheophyta</taxon>
        <taxon>Spermatophyta</taxon>
        <taxon>Magnoliopsida</taxon>
        <taxon>eudicotyledons</taxon>
        <taxon>Gunneridae</taxon>
        <taxon>Pentapetalae</taxon>
        <taxon>rosids</taxon>
        <taxon>fabids</taxon>
        <taxon>Fabales</taxon>
        <taxon>Fabaceae</taxon>
        <taxon>Papilionoideae</taxon>
        <taxon>50 kb inversion clade</taxon>
        <taxon>NPAAA clade</taxon>
        <taxon>indigoferoid/millettioid clade</taxon>
        <taxon>Phaseoleae</taxon>
        <taxon>Canavalia</taxon>
    </lineage>
</organism>
<feature type="region of interest" description="Disordered" evidence="1">
    <location>
        <begin position="14"/>
        <end position="78"/>
    </location>
</feature>
<feature type="compositionally biased region" description="Basic and acidic residues" evidence="1">
    <location>
        <begin position="64"/>
        <end position="78"/>
    </location>
</feature>
<reference evidence="3 4" key="1">
    <citation type="submission" date="2024-01" db="EMBL/GenBank/DDBJ databases">
        <title>The genomes of 5 underutilized Papilionoideae crops provide insights into root nodulation and disease resistanc.</title>
        <authorList>
            <person name="Jiang F."/>
        </authorList>
    </citation>
    <scope>NUCLEOTIDE SEQUENCE [LARGE SCALE GENOMIC DNA]</scope>
    <source>
        <strain evidence="3">LVBAO_FW01</strain>
        <tissue evidence="3">Leaves</tissue>
    </source>
</reference>
<keyword evidence="4" id="KW-1185">Reference proteome</keyword>
<feature type="compositionally biased region" description="Polar residues" evidence="1">
    <location>
        <begin position="14"/>
        <end position="39"/>
    </location>
</feature>
<dbReference type="Gene3D" id="3.30.780.10">
    <property type="entry name" value="SUI1-like domain"/>
    <property type="match status" value="2"/>
</dbReference>
<feature type="domain" description="SUI1" evidence="2">
    <location>
        <begin position="352"/>
        <end position="422"/>
    </location>
</feature>
<dbReference type="InterPro" id="IPR036877">
    <property type="entry name" value="SUI1_dom_sf"/>
</dbReference>
<evidence type="ECO:0000256" key="1">
    <source>
        <dbReference type="SAM" id="MobiDB-lite"/>
    </source>
</evidence>
<dbReference type="SUPFAM" id="SSF55159">
    <property type="entry name" value="eIF1-like"/>
    <property type="match status" value="1"/>
</dbReference>
<feature type="region of interest" description="Disordered" evidence="1">
    <location>
        <begin position="230"/>
        <end position="250"/>
    </location>
</feature>
<dbReference type="InterPro" id="IPR001950">
    <property type="entry name" value="SUI1"/>
</dbReference>
<dbReference type="PANTHER" id="PTHR10388">
    <property type="entry name" value="EUKARYOTIC TRANSLATION INITIATION FACTOR SUI1"/>
    <property type="match status" value="1"/>
</dbReference>
<gene>
    <name evidence="3" type="ORF">VNO77_43493</name>
</gene>
<proteinExistence type="predicted"/>
<comment type="caution">
    <text evidence="3">The sequence shown here is derived from an EMBL/GenBank/DDBJ whole genome shotgun (WGS) entry which is preliminary data.</text>
</comment>
<protein>
    <recommendedName>
        <fullName evidence="2">SUI1 domain-containing protein</fullName>
    </recommendedName>
</protein>
<dbReference type="PROSITE" id="PS50296">
    <property type="entry name" value="SUI1"/>
    <property type="match status" value="1"/>
</dbReference>